<dbReference type="AlphaFoldDB" id="A0AAV0X0J5"/>
<evidence type="ECO:0000313" key="1">
    <source>
        <dbReference type="EMBL" id="CAI6361367.1"/>
    </source>
</evidence>
<dbReference type="Gene3D" id="1.10.640.10">
    <property type="entry name" value="Haem peroxidase domain superfamily, animal type"/>
    <property type="match status" value="1"/>
</dbReference>
<comment type="caution">
    <text evidence="1">The sequence shown here is derived from an EMBL/GenBank/DDBJ whole genome shotgun (WGS) entry which is preliminary data.</text>
</comment>
<dbReference type="InterPro" id="IPR037120">
    <property type="entry name" value="Haem_peroxidase_sf_animal"/>
</dbReference>
<dbReference type="GO" id="GO:0006979">
    <property type="term" value="P:response to oxidative stress"/>
    <property type="evidence" value="ECO:0007669"/>
    <property type="project" value="InterPro"/>
</dbReference>
<accession>A0AAV0X0J5</accession>
<dbReference type="InterPro" id="IPR010255">
    <property type="entry name" value="Haem_peroxidase_sf"/>
</dbReference>
<reference evidence="1 2" key="1">
    <citation type="submission" date="2023-01" db="EMBL/GenBank/DDBJ databases">
        <authorList>
            <person name="Whitehead M."/>
        </authorList>
    </citation>
    <scope>NUCLEOTIDE SEQUENCE [LARGE SCALE GENOMIC DNA]</scope>
</reference>
<keyword evidence="2" id="KW-1185">Reference proteome</keyword>
<name>A0AAV0X0J5_9HEMI</name>
<dbReference type="InterPro" id="IPR019791">
    <property type="entry name" value="Haem_peroxidase_animal"/>
</dbReference>
<organism evidence="1 2">
    <name type="scientific">Macrosiphum euphorbiae</name>
    <name type="common">potato aphid</name>
    <dbReference type="NCBI Taxonomy" id="13131"/>
    <lineage>
        <taxon>Eukaryota</taxon>
        <taxon>Metazoa</taxon>
        <taxon>Ecdysozoa</taxon>
        <taxon>Arthropoda</taxon>
        <taxon>Hexapoda</taxon>
        <taxon>Insecta</taxon>
        <taxon>Pterygota</taxon>
        <taxon>Neoptera</taxon>
        <taxon>Paraneoptera</taxon>
        <taxon>Hemiptera</taxon>
        <taxon>Sternorrhyncha</taxon>
        <taxon>Aphidomorpha</taxon>
        <taxon>Aphidoidea</taxon>
        <taxon>Aphididae</taxon>
        <taxon>Macrosiphini</taxon>
        <taxon>Macrosiphum</taxon>
    </lineage>
</organism>
<evidence type="ECO:0000313" key="2">
    <source>
        <dbReference type="Proteomes" id="UP001160148"/>
    </source>
</evidence>
<proteinExistence type="predicted"/>
<dbReference type="GO" id="GO:0004601">
    <property type="term" value="F:peroxidase activity"/>
    <property type="evidence" value="ECO:0007669"/>
    <property type="project" value="InterPro"/>
</dbReference>
<dbReference type="PROSITE" id="PS50292">
    <property type="entry name" value="PEROXIDASE_3"/>
    <property type="match status" value="1"/>
</dbReference>
<dbReference type="Pfam" id="PF03098">
    <property type="entry name" value="An_peroxidase"/>
    <property type="match status" value="1"/>
</dbReference>
<gene>
    <name evidence="1" type="ORF">MEUPH1_LOCUS16559</name>
</gene>
<dbReference type="SUPFAM" id="SSF48113">
    <property type="entry name" value="Heme-dependent peroxidases"/>
    <property type="match status" value="1"/>
</dbReference>
<sequence>MLYVLSILWAREHNRVCDKLSQKWTCWTHEQLYTKARKIETGQMMNIMMTEILNLELRPEVYGHRLENIHSSGNIIELYLTMAV</sequence>
<dbReference type="PRINTS" id="PR00457">
    <property type="entry name" value="ANPEROXIDASE"/>
</dbReference>
<dbReference type="Proteomes" id="UP001160148">
    <property type="component" value="Unassembled WGS sequence"/>
</dbReference>
<protein>
    <submittedName>
        <fullName evidence="1">Uncharacterized protein</fullName>
    </submittedName>
</protein>
<dbReference type="EMBL" id="CARXXK010000003">
    <property type="protein sequence ID" value="CAI6361367.1"/>
    <property type="molecule type" value="Genomic_DNA"/>
</dbReference>
<dbReference type="GO" id="GO:0020037">
    <property type="term" value="F:heme binding"/>
    <property type="evidence" value="ECO:0007669"/>
    <property type="project" value="InterPro"/>
</dbReference>